<evidence type="ECO:0000313" key="3">
    <source>
        <dbReference type="Proteomes" id="UP000539350"/>
    </source>
</evidence>
<evidence type="ECO:0000259" key="1">
    <source>
        <dbReference type="Pfam" id="PF04273"/>
    </source>
</evidence>
<name>A0A7W2TV38_9GAMM</name>
<dbReference type="NCBIfam" id="TIGR01244">
    <property type="entry name" value="TIGR01244 family sulfur transferase"/>
    <property type="match status" value="1"/>
</dbReference>
<dbReference type="Gene3D" id="3.90.190.10">
    <property type="entry name" value="Protein tyrosine phosphatase superfamily"/>
    <property type="match status" value="1"/>
</dbReference>
<proteinExistence type="predicted"/>
<protein>
    <submittedName>
        <fullName evidence="2">TIGR01244 family phosphatase</fullName>
    </submittedName>
</protein>
<dbReference type="SUPFAM" id="SSF52799">
    <property type="entry name" value="(Phosphotyrosine protein) phosphatases II"/>
    <property type="match status" value="1"/>
</dbReference>
<accession>A0A7W2TV38</accession>
<dbReference type="EMBL" id="JACFXU010000013">
    <property type="protein sequence ID" value="MBA6412515.1"/>
    <property type="molecule type" value="Genomic_DNA"/>
</dbReference>
<dbReference type="InterPro" id="IPR029021">
    <property type="entry name" value="Prot-tyrosine_phosphatase-like"/>
</dbReference>
<organism evidence="2 3">
    <name type="scientific">Sediminihaliea albiluteola</name>
    <dbReference type="NCBI Taxonomy" id="2758564"/>
    <lineage>
        <taxon>Bacteria</taxon>
        <taxon>Pseudomonadati</taxon>
        <taxon>Pseudomonadota</taxon>
        <taxon>Gammaproteobacteria</taxon>
        <taxon>Cellvibrionales</taxon>
        <taxon>Halieaceae</taxon>
        <taxon>Sediminihaliea</taxon>
    </lineage>
</organism>
<feature type="domain" description="Beta-lactamase hydrolase-like protein phosphatase-like" evidence="1">
    <location>
        <begin position="6"/>
        <end position="107"/>
    </location>
</feature>
<dbReference type="Pfam" id="PF04273">
    <property type="entry name" value="BLH_phosphatase"/>
    <property type="match status" value="1"/>
</dbReference>
<gene>
    <name evidence="2" type="ORF">H2508_05265</name>
</gene>
<reference evidence="2 3" key="1">
    <citation type="submission" date="2020-07" db="EMBL/GenBank/DDBJ databases">
        <title>Halieaceae bacterium, F7430, whole genome shotgun sequencing project.</title>
        <authorList>
            <person name="Jiang S."/>
            <person name="Liu Z.W."/>
            <person name="Du Z.J."/>
        </authorList>
    </citation>
    <scope>NUCLEOTIDE SEQUENCE [LARGE SCALE GENOMIC DNA]</scope>
    <source>
        <strain evidence="2 3">F7430</strain>
    </source>
</reference>
<keyword evidence="3" id="KW-1185">Reference proteome</keyword>
<dbReference type="Proteomes" id="UP000539350">
    <property type="component" value="Unassembled WGS sequence"/>
</dbReference>
<sequence>MKIVELSPQVGTSAQITPEDVPAIAAAGYKLILNNRPDGESPGQPSSEAIAAAAAEQGLEYRYVPVNGMNFPGIALEELAAIFDQGGRVLSFCRSGTRCANLWVVSRPEEERAAARDRAQQLGYDLSLAERLLQAPG</sequence>
<dbReference type="InterPro" id="IPR005939">
    <property type="entry name" value="BLH_phosphatase-like"/>
</dbReference>
<evidence type="ECO:0000313" key="2">
    <source>
        <dbReference type="EMBL" id="MBA6412515.1"/>
    </source>
</evidence>
<comment type="caution">
    <text evidence="2">The sequence shown here is derived from an EMBL/GenBank/DDBJ whole genome shotgun (WGS) entry which is preliminary data.</text>
</comment>
<dbReference type="AlphaFoldDB" id="A0A7W2TV38"/>
<dbReference type="GO" id="GO:0016787">
    <property type="term" value="F:hydrolase activity"/>
    <property type="evidence" value="ECO:0007669"/>
    <property type="project" value="InterPro"/>
</dbReference>